<dbReference type="Gene3D" id="1.20.5.810">
    <property type="entry name" value="AhpD-like"/>
    <property type="match status" value="1"/>
</dbReference>
<name>A0A914BF91_PATMI</name>
<feature type="region of interest" description="Disordered" evidence="1">
    <location>
        <begin position="1"/>
        <end position="36"/>
    </location>
</feature>
<dbReference type="NCBIfam" id="TIGR00778">
    <property type="entry name" value="ahpD_dom"/>
    <property type="match status" value="1"/>
</dbReference>
<dbReference type="AlphaFoldDB" id="A0A914BF91"/>
<keyword evidence="4" id="KW-1185">Reference proteome</keyword>
<proteinExistence type="predicted"/>
<dbReference type="InterPro" id="IPR004675">
    <property type="entry name" value="AhpD_core"/>
</dbReference>
<dbReference type="Proteomes" id="UP000887568">
    <property type="component" value="Unplaced"/>
</dbReference>
<dbReference type="OrthoDB" id="10040445at2759"/>
<dbReference type="RefSeq" id="XP_038074923.1">
    <property type="nucleotide sequence ID" value="XM_038218995.1"/>
</dbReference>
<dbReference type="SUPFAM" id="SSF69118">
    <property type="entry name" value="AhpD-like"/>
    <property type="match status" value="1"/>
</dbReference>
<dbReference type="InterPro" id="IPR003779">
    <property type="entry name" value="CMD-like"/>
</dbReference>
<evidence type="ECO:0000313" key="3">
    <source>
        <dbReference type="EnsemblMetazoa" id="XP_038074923.1"/>
    </source>
</evidence>
<sequence>MAVIGQNFMGRNKPCGTKRNKKKEQARGNKQEDEETRGIEVSLNFAKPVTIVNRGYCSEAEYPISRYPVPNQDELPQDMQDLINEVAEKSGFVPNVFKALAHRPDEFRAFFMYYDALMAKETGSLTKANKEMIVVATSSLNNCLYCVISHSALFRIYSKNPTQADQVAANWECAELDLRQRAIVEFAIAVCKSETITEEHFKKLDFSWLLIPAGF</sequence>
<dbReference type="GeneID" id="119742814"/>
<reference evidence="3" key="1">
    <citation type="submission" date="2022-11" db="UniProtKB">
        <authorList>
            <consortium name="EnsemblMetazoa"/>
        </authorList>
    </citation>
    <scope>IDENTIFICATION</scope>
</reference>
<dbReference type="EnsemblMetazoa" id="XM_038218995.1">
    <property type="protein sequence ID" value="XP_038074923.1"/>
    <property type="gene ID" value="LOC119742814"/>
</dbReference>
<dbReference type="PANTHER" id="PTHR35446">
    <property type="entry name" value="SI:CH211-175M2.5"/>
    <property type="match status" value="1"/>
</dbReference>
<evidence type="ECO:0000259" key="2">
    <source>
        <dbReference type="Pfam" id="PF02627"/>
    </source>
</evidence>
<protein>
    <recommendedName>
        <fullName evidence="2">Carboxymuconolactone decarboxylase-like domain-containing protein</fullName>
    </recommendedName>
</protein>
<dbReference type="InterPro" id="IPR029032">
    <property type="entry name" value="AhpD-like"/>
</dbReference>
<dbReference type="NCBIfam" id="TIGR01926">
    <property type="entry name" value="peroxid_rel"/>
    <property type="match status" value="1"/>
</dbReference>
<dbReference type="Pfam" id="PF02627">
    <property type="entry name" value="CMD"/>
    <property type="match status" value="1"/>
</dbReference>
<dbReference type="InterPro" id="IPR010195">
    <property type="entry name" value="Uncharacterised_peroxidase-rel"/>
</dbReference>
<dbReference type="GO" id="GO:0051920">
    <property type="term" value="F:peroxiredoxin activity"/>
    <property type="evidence" value="ECO:0007669"/>
    <property type="project" value="InterPro"/>
</dbReference>
<organism evidence="3 4">
    <name type="scientific">Patiria miniata</name>
    <name type="common">Bat star</name>
    <name type="synonym">Asterina miniata</name>
    <dbReference type="NCBI Taxonomy" id="46514"/>
    <lineage>
        <taxon>Eukaryota</taxon>
        <taxon>Metazoa</taxon>
        <taxon>Echinodermata</taxon>
        <taxon>Eleutherozoa</taxon>
        <taxon>Asterozoa</taxon>
        <taxon>Asteroidea</taxon>
        <taxon>Valvatacea</taxon>
        <taxon>Valvatida</taxon>
        <taxon>Asterinidae</taxon>
        <taxon>Patiria</taxon>
    </lineage>
</organism>
<evidence type="ECO:0000313" key="4">
    <source>
        <dbReference type="Proteomes" id="UP000887568"/>
    </source>
</evidence>
<feature type="domain" description="Carboxymuconolactone decarboxylase-like" evidence="2">
    <location>
        <begin position="104"/>
        <end position="186"/>
    </location>
</feature>
<accession>A0A914BF91</accession>
<evidence type="ECO:0000256" key="1">
    <source>
        <dbReference type="SAM" id="MobiDB-lite"/>
    </source>
</evidence>
<dbReference type="Gene3D" id="1.20.1290.10">
    <property type="entry name" value="AhpD-like"/>
    <property type="match status" value="1"/>
</dbReference>
<dbReference type="PANTHER" id="PTHR35446:SF2">
    <property type="entry name" value="CARBOXYMUCONOLACTONE DECARBOXYLASE-LIKE DOMAIN-CONTAINING PROTEIN"/>
    <property type="match status" value="1"/>
</dbReference>